<feature type="region of interest" description="Disordered" evidence="1">
    <location>
        <begin position="24"/>
        <end position="47"/>
    </location>
</feature>
<organism evidence="2 3">
    <name type="scientific">Senna tora</name>
    <dbReference type="NCBI Taxonomy" id="362788"/>
    <lineage>
        <taxon>Eukaryota</taxon>
        <taxon>Viridiplantae</taxon>
        <taxon>Streptophyta</taxon>
        <taxon>Embryophyta</taxon>
        <taxon>Tracheophyta</taxon>
        <taxon>Spermatophyta</taxon>
        <taxon>Magnoliopsida</taxon>
        <taxon>eudicotyledons</taxon>
        <taxon>Gunneridae</taxon>
        <taxon>Pentapetalae</taxon>
        <taxon>rosids</taxon>
        <taxon>fabids</taxon>
        <taxon>Fabales</taxon>
        <taxon>Fabaceae</taxon>
        <taxon>Caesalpinioideae</taxon>
        <taxon>Cassia clade</taxon>
        <taxon>Senna</taxon>
    </lineage>
</organism>
<evidence type="ECO:0000313" key="3">
    <source>
        <dbReference type="Proteomes" id="UP000634136"/>
    </source>
</evidence>
<gene>
    <name evidence="2" type="ORF">G2W53_034918</name>
</gene>
<dbReference type="Proteomes" id="UP000634136">
    <property type="component" value="Unassembled WGS sequence"/>
</dbReference>
<comment type="caution">
    <text evidence="2">The sequence shown here is derived from an EMBL/GenBank/DDBJ whole genome shotgun (WGS) entry which is preliminary data.</text>
</comment>
<evidence type="ECO:0000256" key="1">
    <source>
        <dbReference type="SAM" id="MobiDB-lite"/>
    </source>
</evidence>
<protein>
    <submittedName>
        <fullName evidence="2">Uncharacterized protein</fullName>
    </submittedName>
</protein>
<reference evidence="2" key="1">
    <citation type="submission" date="2020-09" db="EMBL/GenBank/DDBJ databases">
        <title>Genome-Enabled Discovery of Anthraquinone Biosynthesis in Senna tora.</title>
        <authorList>
            <person name="Kang S.-H."/>
            <person name="Pandey R.P."/>
            <person name="Lee C.-M."/>
            <person name="Sim J.-S."/>
            <person name="Jeong J.-T."/>
            <person name="Choi B.-S."/>
            <person name="Jung M."/>
            <person name="Ginzburg D."/>
            <person name="Zhao K."/>
            <person name="Won S.Y."/>
            <person name="Oh T.-J."/>
            <person name="Yu Y."/>
            <person name="Kim N.-H."/>
            <person name="Lee O.R."/>
            <person name="Lee T.-H."/>
            <person name="Bashyal P."/>
            <person name="Kim T.-S."/>
            <person name="Lee W.-H."/>
            <person name="Kawkins C."/>
            <person name="Kim C.-K."/>
            <person name="Kim J.S."/>
            <person name="Ahn B.O."/>
            <person name="Rhee S.Y."/>
            <person name="Sohng J.K."/>
        </authorList>
    </citation>
    <scope>NUCLEOTIDE SEQUENCE</scope>
    <source>
        <tissue evidence="2">Leaf</tissue>
    </source>
</reference>
<dbReference type="AlphaFoldDB" id="A0A834T2M7"/>
<proteinExistence type="predicted"/>
<name>A0A834T2M7_9FABA</name>
<dbReference type="EMBL" id="JAAIUW010000010">
    <property type="protein sequence ID" value="KAF7813942.1"/>
    <property type="molecule type" value="Genomic_DNA"/>
</dbReference>
<accession>A0A834T2M7</accession>
<evidence type="ECO:0000313" key="2">
    <source>
        <dbReference type="EMBL" id="KAF7813942.1"/>
    </source>
</evidence>
<sequence>MSSQRTEKRVYRLLWASAHRHELAAAGSARRPALDAARQRGGSGAKG</sequence>
<keyword evidence="3" id="KW-1185">Reference proteome</keyword>